<accession>A0A2Z4JQM6</accession>
<keyword evidence="10" id="KW-0998">Cell outer membrane</keyword>
<dbReference type="InterPro" id="IPR023614">
    <property type="entry name" value="Porin_dom_sf"/>
</dbReference>
<feature type="chain" id="PRO_5016384097" evidence="11">
    <location>
        <begin position="21"/>
        <end position="470"/>
    </location>
</feature>
<proteinExistence type="predicted"/>
<evidence type="ECO:0000256" key="4">
    <source>
        <dbReference type="ARBA" id="ARBA00022452"/>
    </source>
</evidence>
<dbReference type="RefSeq" id="WP_112294190.1">
    <property type="nucleotide sequence ID" value="NZ_CBCSBS010000002.1"/>
</dbReference>
<keyword evidence="4" id="KW-1134">Transmembrane beta strand</keyword>
<evidence type="ECO:0000256" key="7">
    <source>
        <dbReference type="ARBA" id="ARBA00023065"/>
    </source>
</evidence>
<keyword evidence="9" id="KW-0472">Membrane</keyword>
<dbReference type="GO" id="GO:0015288">
    <property type="term" value="F:porin activity"/>
    <property type="evidence" value="ECO:0007669"/>
    <property type="project" value="UniProtKB-KW"/>
</dbReference>
<comment type="subunit">
    <text evidence="2">Homotrimer.</text>
</comment>
<evidence type="ECO:0000256" key="2">
    <source>
        <dbReference type="ARBA" id="ARBA00011233"/>
    </source>
</evidence>
<keyword evidence="7" id="KW-0406">Ion transport</keyword>
<gene>
    <name evidence="13" type="ORF">Pas1_00645</name>
</gene>
<reference evidence="14" key="1">
    <citation type="submission" date="2018-06" db="EMBL/GenBank/DDBJ databases">
        <title>Description of a new Polynucleobacter species.</title>
        <authorList>
            <person name="Hahn M.W."/>
        </authorList>
    </citation>
    <scope>NUCLEOTIDE SEQUENCE [LARGE SCALE GENOMIC DNA]</scope>
    <source>
        <strain evidence="14">MG-25-Pas1-D2</strain>
    </source>
</reference>
<evidence type="ECO:0000256" key="8">
    <source>
        <dbReference type="ARBA" id="ARBA00023114"/>
    </source>
</evidence>
<dbReference type="GO" id="GO:0009279">
    <property type="term" value="C:cell outer membrane"/>
    <property type="evidence" value="ECO:0007669"/>
    <property type="project" value="UniProtKB-SubCell"/>
</dbReference>
<keyword evidence="3" id="KW-0813">Transport</keyword>
<evidence type="ECO:0000256" key="9">
    <source>
        <dbReference type="ARBA" id="ARBA00023136"/>
    </source>
</evidence>
<dbReference type="AlphaFoldDB" id="A0A2Z4JQM6"/>
<dbReference type="GO" id="GO:0034220">
    <property type="term" value="P:monoatomic ion transmembrane transport"/>
    <property type="evidence" value="ECO:0007669"/>
    <property type="project" value="InterPro"/>
</dbReference>
<feature type="signal peptide" evidence="11">
    <location>
        <begin position="1"/>
        <end position="20"/>
    </location>
</feature>
<evidence type="ECO:0000313" key="13">
    <source>
        <dbReference type="EMBL" id="AWW49009.1"/>
    </source>
</evidence>
<evidence type="ECO:0000256" key="5">
    <source>
        <dbReference type="ARBA" id="ARBA00022692"/>
    </source>
</evidence>
<evidence type="ECO:0000259" key="12">
    <source>
        <dbReference type="Pfam" id="PF13609"/>
    </source>
</evidence>
<evidence type="ECO:0000313" key="14">
    <source>
        <dbReference type="Proteomes" id="UP000248592"/>
    </source>
</evidence>
<dbReference type="InterPro" id="IPR033900">
    <property type="entry name" value="Gram_neg_porin_domain"/>
</dbReference>
<dbReference type="PRINTS" id="PR00182">
    <property type="entry name" value="ECOLNEIPORIN"/>
</dbReference>
<evidence type="ECO:0000256" key="3">
    <source>
        <dbReference type="ARBA" id="ARBA00022448"/>
    </source>
</evidence>
<organism evidence="13 14">
    <name type="scientific">Polynucleobacter paneuropaeus</name>
    <dbReference type="NCBI Taxonomy" id="2527775"/>
    <lineage>
        <taxon>Bacteria</taxon>
        <taxon>Pseudomonadati</taxon>
        <taxon>Pseudomonadota</taxon>
        <taxon>Betaproteobacteria</taxon>
        <taxon>Burkholderiales</taxon>
        <taxon>Burkholderiaceae</taxon>
        <taxon>Polynucleobacter</taxon>
    </lineage>
</organism>
<sequence length="470" mass="49134">MKKSLFALAAIGAVAGSAQAQSSVTVYGILDLGYVGSNTSAANQASTSNAYNATTNPLANSVVKTTTGGFADGAESSSRLGFKGNEDLGGGLSAFFTIETALTPNQQNAISASTGTANRQTFAGLKKAGVGQFAFGTQYTTIHNAVAATDPGMQNNMMGNVIYDKFSGIGASQGNQAVGSAVGASATQAGNFNYSGMQNNTSYTVRANNMLSLETDTFSGFKGKAFAVMDGNTASQYTTPSGTNTNSIGAGYAGGQSSHTAWGLGVDYTWQKLLVTANYQAFTDKNPYNANSNGAYSTGAPIQNGWGGTSVLGTNAKDVQQYYASTYDFGILKAYVQYINRKTSDVNNATAYVARTASQIGVRSFVTPTIESWASVGMGNYTVSNGAQGNSFVNNAPVKASELAAVTSGQSNTAKFRAFQLGTNYWLSKRTNLYAIYGQQSQSNQTLSQYTVNPVSYNMNNYAVGMRHTF</sequence>
<evidence type="ECO:0000256" key="6">
    <source>
        <dbReference type="ARBA" id="ARBA00022729"/>
    </source>
</evidence>
<dbReference type="CDD" id="cd00342">
    <property type="entry name" value="gram_neg_porins"/>
    <property type="match status" value="1"/>
</dbReference>
<dbReference type="GO" id="GO:0046930">
    <property type="term" value="C:pore complex"/>
    <property type="evidence" value="ECO:0007669"/>
    <property type="project" value="UniProtKB-KW"/>
</dbReference>
<keyword evidence="5" id="KW-0812">Transmembrane</keyword>
<evidence type="ECO:0000256" key="11">
    <source>
        <dbReference type="SAM" id="SignalP"/>
    </source>
</evidence>
<dbReference type="InterPro" id="IPR001702">
    <property type="entry name" value="Porin_Gram-ve"/>
</dbReference>
<name>A0A2Z4JQM6_9BURK</name>
<dbReference type="Proteomes" id="UP000248592">
    <property type="component" value="Chromosome"/>
</dbReference>
<dbReference type="SUPFAM" id="SSF56935">
    <property type="entry name" value="Porins"/>
    <property type="match status" value="1"/>
</dbReference>
<evidence type="ECO:0000256" key="10">
    <source>
        <dbReference type="ARBA" id="ARBA00023237"/>
    </source>
</evidence>
<keyword evidence="6 11" id="KW-0732">Signal</keyword>
<dbReference type="Gene3D" id="2.40.160.10">
    <property type="entry name" value="Porin"/>
    <property type="match status" value="1"/>
</dbReference>
<dbReference type="EMBL" id="CP030085">
    <property type="protein sequence ID" value="AWW49009.1"/>
    <property type="molecule type" value="Genomic_DNA"/>
</dbReference>
<dbReference type="PANTHER" id="PTHR34501:SF9">
    <property type="entry name" value="MAJOR OUTER MEMBRANE PROTEIN P.IA"/>
    <property type="match status" value="1"/>
</dbReference>
<keyword evidence="8" id="KW-0626">Porin</keyword>
<dbReference type="Pfam" id="PF13609">
    <property type="entry name" value="Porin_4"/>
    <property type="match status" value="1"/>
</dbReference>
<protein>
    <submittedName>
        <fullName evidence="13">Porin</fullName>
    </submittedName>
</protein>
<evidence type="ECO:0000256" key="1">
    <source>
        <dbReference type="ARBA" id="ARBA00004571"/>
    </source>
</evidence>
<dbReference type="InterPro" id="IPR050298">
    <property type="entry name" value="Gram-neg_bact_OMP"/>
</dbReference>
<feature type="domain" description="Porin" evidence="12">
    <location>
        <begin position="7"/>
        <end position="444"/>
    </location>
</feature>
<comment type="subcellular location">
    <subcellularLocation>
        <location evidence="1">Cell outer membrane</location>
        <topology evidence="1">Multi-pass membrane protein</topology>
    </subcellularLocation>
</comment>
<dbReference type="PANTHER" id="PTHR34501">
    <property type="entry name" value="PROTEIN YDDL-RELATED"/>
    <property type="match status" value="1"/>
</dbReference>